<evidence type="ECO:0000256" key="1">
    <source>
        <dbReference type="ARBA" id="ARBA00022723"/>
    </source>
</evidence>
<dbReference type="EMBL" id="BPLQ01008725">
    <property type="protein sequence ID" value="GIY39086.1"/>
    <property type="molecule type" value="Genomic_DNA"/>
</dbReference>
<proteinExistence type="predicted"/>
<keyword evidence="5" id="KW-1185">Reference proteome</keyword>
<keyword evidence="1" id="KW-0479">Metal-binding</keyword>
<dbReference type="GO" id="GO:0004222">
    <property type="term" value="F:metalloendopeptidase activity"/>
    <property type="evidence" value="ECO:0007669"/>
    <property type="project" value="InterPro"/>
</dbReference>
<sequence>MDNEKNKDWVVRLPGKAWPVYCHEFPTTNPKHSRFNIHVRIIDSSCSATSDHSHATPPLCEDAGERRRSSSCDTSGDGWIS</sequence>
<evidence type="ECO:0000313" key="4">
    <source>
        <dbReference type="EMBL" id="GIY39086.1"/>
    </source>
</evidence>
<dbReference type="InterPro" id="IPR012314">
    <property type="entry name" value="Pept_M12B_GON-ADAMTSs"/>
</dbReference>
<protein>
    <recommendedName>
        <fullName evidence="3">GON domain-containing protein</fullName>
    </recommendedName>
</protein>
<comment type="caution">
    <text evidence="4">The sequence shown here is derived from an EMBL/GenBank/DDBJ whole genome shotgun (WGS) entry which is preliminary data.</text>
</comment>
<evidence type="ECO:0000313" key="5">
    <source>
        <dbReference type="Proteomes" id="UP001054837"/>
    </source>
</evidence>
<evidence type="ECO:0000256" key="2">
    <source>
        <dbReference type="SAM" id="MobiDB-lite"/>
    </source>
</evidence>
<dbReference type="AlphaFoldDB" id="A0AAV4T1E3"/>
<dbReference type="GO" id="GO:0008270">
    <property type="term" value="F:zinc ion binding"/>
    <property type="evidence" value="ECO:0007669"/>
    <property type="project" value="InterPro"/>
</dbReference>
<dbReference type="Proteomes" id="UP001054837">
    <property type="component" value="Unassembled WGS sequence"/>
</dbReference>
<gene>
    <name evidence="4" type="ORF">CDAR_430581</name>
</gene>
<evidence type="ECO:0000259" key="3">
    <source>
        <dbReference type="PROSITE" id="PS51046"/>
    </source>
</evidence>
<organism evidence="4 5">
    <name type="scientific">Caerostris darwini</name>
    <dbReference type="NCBI Taxonomy" id="1538125"/>
    <lineage>
        <taxon>Eukaryota</taxon>
        <taxon>Metazoa</taxon>
        <taxon>Ecdysozoa</taxon>
        <taxon>Arthropoda</taxon>
        <taxon>Chelicerata</taxon>
        <taxon>Arachnida</taxon>
        <taxon>Araneae</taxon>
        <taxon>Araneomorphae</taxon>
        <taxon>Entelegynae</taxon>
        <taxon>Araneoidea</taxon>
        <taxon>Araneidae</taxon>
        <taxon>Caerostris</taxon>
    </lineage>
</organism>
<feature type="domain" description="GON" evidence="3">
    <location>
        <begin position="1"/>
        <end position="81"/>
    </location>
</feature>
<accession>A0AAV4T1E3</accession>
<reference evidence="4 5" key="1">
    <citation type="submission" date="2021-06" db="EMBL/GenBank/DDBJ databases">
        <title>Caerostris darwini draft genome.</title>
        <authorList>
            <person name="Kono N."/>
            <person name="Arakawa K."/>
        </authorList>
    </citation>
    <scope>NUCLEOTIDE SEQUENCE [LARGE SCALE GENOMIC DNA]</scope>
</reference>
<dbReference type="PROSITE" id="PS51046">
    <property type="entry name" value="GON"/>
    <property type="match status" value="1"/>
</dbReference>
<feature type="region of interest" description="Disordered" evidence="2">
    <location>
        <begin position="46"/>
        <end position="81"/>
    </location>
</feature>
<name>A0AAV4T1E3_9ARAC</name>